<comment type="similarity">
    <text evidence="2 9">Belongs to the class-IV pyridoxal-phosphate-dependent aminotransferase family.</text>
</comment>
<keyword evidence="6 10" id="KW-0663">Pyridoxal phosphate</keyword>
<accession>A0A3D8RTG9</accession>
<dbReference type="PIRSF" id="PIRSF006468">
    <property type="entry name" value="BCAT1"/>
    <property type="match status" value="1"/>
</dbReference>
<dbReference type="GO" id="GO:0052656">
    <property type="term" value="F:L-isoleucine-2-oxoglutarate transaminase activity"/>
    <property type="evidence" value="ECO:0007669"/>
    <property type="project" value="RHEA"/>
</dbReference>
<dbReference type="AlphaFoldDB" id="A0A3D8RTG9"/>
<dbReference type="GO" id="GO:0052654">
    <property type="term" value="F:L-leucine-2-oxoglutarate transaminase activity"/>
    <property type="evidence" value="ECO:0007669"/>
    <property type="project" value="RHEA"/>
</dbReference>
<evidence type="ECO:0000256" key="2">
    <source>
        <dbReference type="ARBA" id="ARBA00009320"/>
    </source>
</evidence>
<reference evidence="12 13" key="1">
    <citation type="journal article" date="2018" name="IMA Fungus">
        <title>IMA Genome-F 9: Draft genome sequence of Annulohypoxylon stygium, Aspergillus mulundensis, Berkeleyomyces basicola (syn. Thielaviopsis basicola), Ceratocystis smalleyi, two Cercospora beticola strains, Coleophoma cylindrospora, Fusarium fracticaudum, Phialophora cf. hyalina, and Morchella septimelata.</title>
        <authorList>
            <person name="Wingfield B.D."/>
            <person name="Bills G.F."/>
            <person name="Dong Y."/>
            <person name="Huang W."/>
            <person name="Nel W.J."/>
            <person name="Swalarsk-Parry B.S."/>
            <person name="Vaghefi N."/>
            <person name="Wilken P.M."/>
            <person name="An Z."/>
            <person name="de Beer Z.W."/>
            <person name="De Vos L."/>
            <person name="Chen L."/>
            <person name="Duong T.A."/>
            <person name="Gao Y."/>
            <person name="Hammerbacher A."/>
            <person name="Kikkert J.R."/>
            <person name="Li Y."/>
            <person name="Li H."/>
            <person name="Li K."/>
            <person name="Li Q."/>
            <person name="Liu X."/>
            <person name="Ma X."/>
            <person name="Naidoo K."/>
            <person name="Pethybridge S.J."/>
            <person name="Sun J."/>
            <person name="Steenkamp E.T."/>
            <person name="van der Nest M.A."/>
            <person name="van Wyk S."/>
            <person name="Wingfield M.J."/>
            <person name="Xiong C."/>
            <person name="Yue Q."/>
            <person name="Zhang X."/>
        </authorList>
    </citation>
    <scope>NUCLEOTIDE SEQUENCE [LARGE SCALE GENOMIC DNA]</scope>
    <source>
        <strain evidence="12 13">BP6252</strain>
    </source>
</reference>
<evidence type="ECO:0000256" key="5">
    <source>
        <dbReference type="ARBA" id="ARBA00022679"/>
    </source>
</evidence>
<comment type="catalytic activity">
    <reaction evidence="11">
        <text>L-leucine + 2-oxoglutarate = 4-methyl-2-oxopentanoate + L-glutamate</text>
        <dbReference type="Rhea" id="RHEA:18321"/>
        <dbReference type="ChEBI" id="CHEBI:16810"/>
        <dbReference type="ChEBI" id="CHEBI:17865"/>
        <dbReference type="ChEBI" id="CHEBI:29985"/>
        <dbReference type="ChEBI" id="CHEBI:57427"/>
        <dbReference type="EC" id="2.6.1.42"/>
    </reaction>
</comment>
<evidence type="ECO:0000313" key="12">
    <source>
        <dbReference type="EMBL" id="RDW77258.1"/>
    </source>
</evidence>
<dbReference type="PANTHER" id="PTHR11825:SF69">
    <property type="entry name" value="BRANCHED-CHAIN-AMINO-ACID AMINOTRANSFERASE"/>
    <property type="match status" value="1"/>
</dbReference>
<dbReference type="Pfam" id="PF01063">
    <property type="entry name" value="Aminotran_4"/>
    <property type="match status" value="1"/>
</dbReference>
<evidence type="ECO:0000256" key="11">
    <source>
        <dbReference type="RuleBase" id="RU004517"/>
    </source>
</evidence>
<dbReference type="Gene3D" id="3.20.10.10">
    <property type="entry name" value="D-amino Acid Aminotransferase, subunit A, domain 2"/>
    <property type="match status" value="1"/>
</dbReference>
<dbReference type="GO" id="GO:0052655">
    <property type="term" value="F:L-valine-2-oxoglutarate transaminase activity"/>
    <property type="evidence" value="ECO:0007669"/>
    <property type="project" value="RHEA"/>
</dbReference>
<evidence type="ECO:0000256" key="4">
    <source>
        <dbReference type="ARBA" id="ARBA00022605"/>
    </source>
</evidence>
<evidence type="ECO:0000256" key="8">
    <source>
        <dbReference type="PIRSR" id="PIRSR006468-1"/>
    </source>
</evidence>
<organism evidence="12 13">
    <name type="scientific">Coleophoma cylindrospora</name>
    <dbReference type="NCBI Taxonomy" id="1849047"/>
    <lineage>
        <taxon>Eukaryota</taxon>
        <taxon>Fungi</taxon>
        <taxon>Dikarya</taxon>
        <taxon>Ascomycota</taxon>
        <taxon>Pezizomycotina</taxon>
        <taxon>Leotiomycetes</taxon>
        <taxon>Helotiales</taxon>
        <taxon>Dermateaceae</taxon>
        <taxon>Coleophoma</taxon>
    </lineage>
</organism>
<keyword evidence="3 11" id="KW-0032">Aminotransferase</keyword>
<keyword evidence="4 11" id="KW-0028">Amino-acid biosynthesis</keyword>
<comment type="caution">
    <text evidence="12">The sequence shown here is derived from an EMBL/GenBank/DDBJ whole genome shotgun (WGS) entry which is preliminary data.</text>
</comment>
<keyword evidence="5 11" id="KW-0808">Transferase</keyword>
<gene>
    <name evidence="12" type="ORF">BP6252_05311</name>
</gene>
<comment type="catalytic activity">
    <reaction evidence="11">
        <text>L-valine + 2-oxoglutarate = 3-methyl-2-oxobutanoate + L-glutamate</text>
        <dbReference type="Rhea" id="RHEA:24813"/>
        <dbReference type="ChEBI" id="CHEBI:11851"/>
        <dbReference type="ChEBI" id="CHEBI:16810"/>
        <dbReference type="ChEBI" id="CHEBI:29985"/>
        <dbReference type="ChEBI" id="CHEBI:57762"/>
        <dbReference type="EC" id="2.6.1.42"/>
    </reaction>
</comment>
<sequence length="423" mass="46714">MASTTGTVPSMSDLIQAGANDLKVEMKADSQLQDLDASKLHITQSTSLREVPEPNSEGVWGSKQCSDHMIKVIWTADHGWHAPEIVPYGPLTMMPTASCLHYATSCFEGMKVYRGFDGKLRLFRPDRNCGRLVTSSSRLALPAFDPVELEKLLKAFLGLDGPRWLPKSQAGNFLYIRPTIIGNGEELGVQVPAEVMLFVIAVPWPDLSTGQKPGAPPKAPGLKLLASKDDIRAWPGGFGYTKVSANYGPAFLSHMEGRKRGYDQILWLFGKDFQVTEAGASNFFVVWKTKEGKTELVTAPLTDKIILDGVTRRSVLELARERLSASSKDLPAGVEPLDVVERTFSMLEVEEAWKEGRLVEAFVAGTAYFITPVSAVNFRDTEIEIPMSNGDSGKYTAIVKDWLYDIMYGKVQHPWGVIIEEKE</sequence>
<dbReference type="FunFam" id="3.20.10.10:FF:000004">
    <property type="entry name" value="Branched-chain-amino-acid aminotransferase"/>
    <property type="match status" value="1"/>
</dbReference>
<dbReference type="EC" id="2.6.1.42" evidence="11"/>
<keyword evidence="7 11" id="KW-0100">Branched-chain amino acid biosynthesis</keyword>
<dbReference type="PROSITE" id="PS00770">
    <property type="entry name" value="AA_TRANSFER_CLASS_4"/>
    <property type="match status" value="1"/>
</dbReference>
<dbReference type="GO" id="GO:0005739">
    <property type="term" value="C:mitochondrion"/>
    <property type="evidence" value="ECO:0007669"/>
    <property type="project" value="TreeGrafter"/>
</dbReference>
<evidence type="ECO:0000256" key="10">
    <source>
        <dbReference type="RuleBase" id="RU004516"/>
    </source>
</evidence>
<comment type="cofactor">
    <cofactor evidence="1 10">
        <name>pyridoxal 5'-phosphate</name>
        <dbReference type="ChEBI" id="CHEBI:597326"/>
    </cofactor>
</comment>
<dbReference type="InterPro" id="IPR043132">
    <property type="entry name" value="BCAT-like_C"/>
</dbReference>
<dbReference type="OrthoDB" id="1732691at2759"/>
<dbReference type="PANTHER" id="PTHR11825">
    <property type="entry name" value="SUBGROUP IIII AMINOTRANSFERASE"/>
    <property type="match status" value="1"/>
</dbReference>
<dbReference type="EMBL" id="PDLM01000005">
    <property type="protein sequence ID" value="RDW77258.1"/>
    <property type="molecule type" value="Genomic_DNA"/>
</dbReference>
<evidence type="ECO:0000256" key="6">
    <source>
        <dbReference type="ARBA" id="ARBA00022898"/>
    </source>
</evidence>
<proteinExistence type="inferred from homology"/>
<evidence type="ECO:0000256" key="9">
    <source>
        <dbReference type="RuleBase" id="RU004106"/>
    </source>
</evidence>
<comment type="catalytic activity">
    <reaction evidence="11">
        <text>L-isoleucine + 2-oxoglutarate = (S)-3-methyl-2-oxopentanoate + L-glutamate</text>
        <dbReference type="Rhea" id="RHEA:24801"/>
        <dbReference type="ChEBI" id="CHEBI:16810"/>
        <dbReference type="ChEBI" id="CHEBI:29985"/>
        <dbReference type="ChEBI" id="CHEBI:35146"/>
        <dbReference type="ChEBI" id="CHEBI:58045"/>
        <dbReference type="EC" id="2.6.1.42"/>
    </reaction>
</comment>
<dbReference type="InterPro" id="IPR043131">
    <property type="entry name" value="BCAT-like_N"/>
</dbReference>
<dbReference type="InterPro" id="IPR018300">
    <property type="entry name" value="Aminotrans_IV_CS"/>
</dbReference>
<dbReference type="InterPro" id="IPR036038">
    <property type="entry name" value="Aminotransferase-like"/>
</dbReference>
<keyword evidence="13" id="KW-1185">Reference proteome</keyword>
<protein>
    <recommendedName>
        <fullName evidence="11">Branched-chain-amino-acid aminotransferase</fullName>
        <ecNumber evidence="11">2.6.1.42</ecNumber>
    </recommendedName>
</protein>
<name>A0A3D8RTG9_9HELO</name>
<evidence type="ECO:0000256" key="7">
    <source>
        <dbReference type="ARBA" id="ARBA00023304"/>
    </source>
</evidence>
<evidence type="ECO:0000313" key="13">
    <source>
        <dbReference type="Proteomes" id="UP000256645"/>
    </source>
</evidence>
<feature type="modified residue" description="N6-(pyridoxal phosphate)lysine" evidence="8">
    <location>
        <position position="242"/>
    </location>
</feature>
<dbReference type="SUPFAM" id="SSF56752">
    <property type="entry name" value="D-aminoacid aminotransferase-like PLP-dependent enzymes"/>
    <property type="match status" value="1"/>
</dbReference>
<dbReference type="GO" id="GO:0009099">
    <property type="term" value="P:L-valine biosynthetic process"/>
    <property type="evidence" value="ECO:0007669"/>
    <property type="project" value="TreeGrafter"/>
</dbReference>
<dbReference type="FunFam" id="3.30.470.10:FF:000012">
    <property type="entry name" value="Branched-chain-amino-acid aminotransferase"/>
    <property type="match status" value="1"/>
</dbReference>
<evidence type="ECO:0000256" key="3">
    <source>
        <dbReference type="ARBA" id="ARBA00022576"/>
    </source>
</evidence>
<dbReference type="Proteomes" id="UP000256645">
    <property type="component" value="Unassembled WGS sequence"/>
</dbReference>
<dbReference type="GO" id="GO:0009098">
    <property type="term" value="P:L-leucine biosynthetic process"/>
    <property type="evidence" value="ECO:0007669"/>
    <property type="project" value="TreeGrafter"/>
</dbReference>
<dbReference type="InterPro" id="IPR001544">
    <property type="entry name" value="Aminotrans_IV"/>
</dbReference>
<evidence type="ECO:0000256" key="1">
    <source>
        <dbReference type="ARBA" id="ARBA00001933"/>
    </source>
</evidence>
<dbReference type="Gene3D" id="3.30.470.10">
    <property type="match status" value="1"/>
</dbReference>
<dbReference type="STRING" id="1849047.A0A3D8RTG9"/>
<dbReference type="InterPro" id="IPR005786">
    <property type="entry name" value="B_amino_transII"/>
</dbReference>